<comment type="subcellular location">
    <subcellularLocation>
        <location evidence="1">Cytoplasm</location>
    </subcellularLocation>
</comment>
<evidence type="ECO:0000256" key="6">
    <source>
        <dbReference type="ARBA" id="ARBA00023054"/>
    </source>
</evidence>
<keyword evidence="5 12" id="KW-0132">Cell division</keyword>
<keyword evidence="7" id="KW-0717">Septation</keyword>
<evidence type="ECO:0000256" key="1">
    <source>
        <dbReference type="ARBA" id="ARBA00004496"/>
    </source>
</evidence>
<dbReference type="PANTHER" id="PTHR34981:SF1">
    <property type="entry name" value="CELL DIVISION PROTEIN ZAPA"/>
    <property type="match status" value="1"/>
</dbReference>
<dbReference type="RefSeq" id="WP_253472611.1">
    <property type="nucleotide sequence ID" value="NZ_JALJXV010000001.1"/>
</dbReference>
<dbReference type="Pfam" id="PF05164">
    <property type="entry name" value="ZapA"/>
    <property type="match status" value="1"/>
</dbReference>
<reference evidence="12" key="1">
    <citation type="submission" date="2022-03" db="EMBL/GenBank/DDBJ databases">
        <title>Genomic Encyclopedia of Type Strains, Phase III (KMG-III): the genomes of soil and plant-associated and newly described type strains.</title>
        <authorList>
            <person name="Whitman W."/>
        </authorList>
    </citation>
    <scope>NUCLEOTIDE SEQUENCE</scope>
    <source>
        <strain evidence="12">ANL 6-2</strain>
    </source>
</reference>
<dbReference type="GO" id="GO:0000917">
    <property type="term" value="P:division septum assembly"/>
    <property type="evidence" value="ECO:0007669"/>
    <property type="project" value="UniProtKB-KW"/>
</dbReference>
<dbReference type="Proteomes" id="UP001205843">
    <property type="component" value="Unassembled WGS sequence"/>
</dbReference>
<evidence type="ECO:0000256" key="3">
    <source>
        <dbReference type="ARBA" id="ARBA00015195"/>
    </source>
</evidence>
<keyword evidence="6" id="KW-0175">Coiled coil</keyword>
<evidence type="ECO:0000256" key="4">
    <source>
        <dbReference type="ARBA" id="ARBA00022490"/>
    </source>
</evidence>
<comment type="subunit">
    <text evidence="10">Homodimer. Interacts with FtsZ.</text>
</comment>
<protein>
    <recommendedName>
        <fullName evidence="3">Cell division protein ZapA</fullName>
    </recommendedName>
    <alternativeName>
        <fullName evidence="11">Z ring-associated protein ZapA</fullName>
    </alternativeName>
</protein>
<gene>
    <name evidence="12" type="ORF">J2T57_000086</name>
</gene>
<dbReference type="GO" id="GO:0000921">
    <property type="term" value="P:septin ring assembly"/>
    <property type="evidence" value="ECO:0007669"/>
    <property type="project" value="TreeGrafter"/>
</dbReference>
<evidence type="ECO:0000256" key="11">
    <source>
        <dbReference type="ARBA" id="ARBA00033158"/>
    </source>
</evidence>
<comment type="similarity">
    <text evidence="2">Belongs to the ZapA family. Type 1 subfamily.</text>
</comment>
<dbReference type="GO" id="GO:0030428">
    <property type="term" value="C:cell septum"/>
    <property type="evidence" value="ECO:0007669"/>
    <property type="project" value="TreeGrafter"/>
</dbReference>
<proteinExistence type="inferred from homology"/>
<accession>A0AAE3KA26</accession>
<comment type="function">
    <text evidence="9">Activator of cell division through the inhibition of FtsZ GTPase activity, therefore promoting FtsZ assembly into bundles of protofilaments necessary for the formation of the division Z ring. It is recruited early at mid-cell but it is not essential for cell division.</text>
</comment>
<evidence type="ECO:0000256" key="10">
    <source>
        <dbReference type="ARBA" id="ARBA00026068"/>
    </source>
</evidence>
<comment type="caution">
    <text evidence="12">The sequence shown here is derived from an EMBL/GenBank/DDBJ whole genome shotgun (WGS) entry which is preliminary data.</text>
</comment>
<keyword evidence="8" id="KW-0131">Cell cycle</keyword>
<sequence>MKASTEPVKVMILDKEYLIACPEDEREGLLRAAGFLNRRMKEIRDSGKVVGADRIAVMAALNISHEMLQLESRHDGVLALVEDRVRTMDQRLAAALNGTVEG</sequence>
<keyword evidence="13" id="KW-1185">Reference proteome</keyword>
<dbReference type="InterPro" id="IPR007838">
    <property type="entry name" value="Cell_div_ZapA-like"/>
</dbReference>
<evidence type="ECO:0000256" key="2">
    <source>
        <dbReference type="ARBA" id="ARBA00010074"/>
    </source>
</evidence>
<evidence type="ECO:0000256" key="8">
    <source>
        <dbReference type="ARBA" id="ARBA00023306"/>
    </source>
</evidence>
<dbReference type="GO" id="GO:0032153">
    <property type="term" value="C:cell division site"/>
    <property type="evidence" value="ECO:0007669"/>
    <property type="project" value="TreeGrafter"/>
</dbReference>
<dbReference type="Gene3D" id="3.30.160.880">
    <property type="entry name" value="Cell division protein ZapA protomer, N-terminal domain"/>
    <property type="match status" value="1"/>
</dbReference>
<evidence type="ECO:0000313" key="12">
    <source>
        <dbReference type="EMBL" id="MCP1672994.1"/>
    </source>
</evidence>
<dbReference type="AlphaFoldDB" id="A0AAE3KA26"/>
<dbReference type="SUPFAM" id="SSF102829">
    <property type="entry name" value="Cell division protein ZapA-like"/>
    <property type="match status" value="1"/>
</dbReference>
<organism evidence="12 13">
    <name type="scientific">Natronocella acetinitrilica</name>
    <dbReference type="NCBI Taxonomy" id="414046"/>
    <lineage>
        <taxon>Bacteria</taxon>
        <taxon>Pseudomonadati</taxon>
        <taxon>Pseudomonadota</taxon>
        <taxon>Gammaproteobacteria</taxon>
        <taxon>Chromatiales</taxon>
        <taxon>Ectothiorhodospiraceae</taxon>
        <taxon>Natronocella</taxon>
    </lineage>
</organism>
<evidence type="ECO:0000313" key="13">
    <source>
        <dbReference type="Proteomes" id="UP001205843"/>
    </source>
</evidence>
<dbReference type="Gene3D" id="1.20.5.50">
    <property type="match status" value="1"/>
</dbReference>
<dbReference type="GO" id="GO:0005829">
    <property type="term" value="C:cytosol"/>
    <property type="evidence" value="ECO:0007669"/>
    <property type="project" value="TreeGrafter"/>
</dbReference>
<dbReference type="InterPro" id="IPR036192">
    <property type="entry name" value="Cell_div_ZapA-like_sf"/>
</dbReference>
<dbReference type="PANTHER" id="PTHR34981">
    <property type="entry name" value="CELL DIVISION PROTEIN ZAPA"/>
    <property type="match status" value="1"/>
</dbReference>
<evidence type="ECO:0000256" key="5">
    <source>
        <dbReference type="ARBA" id="ARBA00022618"/>
    </source>
</evidence>
<dbReference type="GO" id="GO:0043093">
    <property type="term" value="P:FtsZ-dependent cytokinesis"/>
    <property type="evidence" value="ECO:0007669"/>
    <property type="project" value="TreeGrafter"/>
</dbReference>
<dbReference type="InterPro" id="IPR042233">
    <property type="entry name" value="Cell_div_ZapA_N"/>
</dbReference>
<evidence type="ECO:0000256" key="9">
    <source>
        <dbReference type="ARBA" id="ARBA00024910"/>
    </source>
</evidence>
<keyword evidence="4" id="KW-0963">Cytoplasm</keyword>
<name>A0AAE3KA26_9GAMM</name>
<evidence type="ECO:0000256" key="7">
    <source>
        <dbReference type="ARBA" id="ARBA00023210"/>
    </source>
</evidence>
<dbReference type="EMBL" id="JALJXV010000001">
    <property type="protein sequence ID" value="MCP1672994.1"/>
    <property type="molecule type" value="Genomic_DNA"/>
</dbReference>